<evidence type="ECO:0008006" key="3">
    <source>
        <dbReference type="Google" id="ProtNLM"/>
    </source>
</evidence>
<gene>
    <name evidence="1" type="ORF">N7380_01930</name>
</gene>
<dbReference type="RefSeq" id="WP_279999470.1">
    <property type="nucleotide sequence ID" value="NZ_JAODZF010000001.1"/>
</dbReference>
<name>A0AB73HTK3_AQUAC</name>
<comment type="caution">
    <text evidence="1">The sequence shown here is derived from an EMBL/GenBank/DDBJ whole genome shotgun (WGS) entry which is preliminary data.</text>
</comment>
<evidence type="ECO:0000313" key="1">
    <source>
        <dbReference type="EMBL" id="MDH0141062.1"/>
    </source>
</evidence>
<dbReference type="EMBL" id="JAODZF010000001">
    <property type="protein sequence ID" value="MDH0141062.1"/>
    <property type="molecule type" value="Genomic_DNA"/>
</dbReference>
<evidence type="ECO:0000313" key="2">
    <source>
        <dbReference type="Proteomes" id="UP001158058"/>
    </source>
</evidence>
<proteinExistence type="predicted"/>
<sequence length="156" mass="18087">MEIPESMKSSLQEWNNGNGIDLESWIGCSGNFSLAAGYTTLFWPKFTHFDGYILRADFSESSLRGFEQQNAGNRKTVEWVMNHLHLDSIHYLGCEDISQDKLIILGNALKEIYEAKLKWQFPEHPCIVELYIPKDRENFSEYQISFWQKCHETGSA</sequence>
<organism evidence="1 2">
    <name type="scientific">Aquipseudomonas alcaligenes</name>
    <name type="common">Pseudomonas alcaligenes</name>
    <dbReference type="NCBI Taxonomy" id="43263"/>
    <lineage>
        <taxon>Bacteria</taxon>
        <taxon>Pseudomonadati</taxon>
        <taxon>Pseudomonadota</taxon>
        <taxon>Gammaproteobacteria</taxon>
        <taxon>Pseudomonadales</taxon>
        <taxon>Pseudomonadaceae</taxon>
        <taxon>Aquipseudomonas</taxon>
    </lineage>
</organism>
<dbReference type="Proteomes" id="UP001158058">
    <property type="component" value="Unassembled WGS sequence"/>
</dbReference>
<protein>
    <recommendedName>
        <fullName evidence="3">DUF4262 domain-containing protein</fullName>
    </recommendedName>
</protein>
<accession>A0AB73HTK3</accession>
<reference evidence="1" key="1">
    <citation type="submission" date="2022-09" db="EMBL/GenBank/DDBJ databases">
        <title>Intensive care unit water sources are persistently colonized with multi-drug resistant bacteria and are the site of extensive horizontal gene transfer of antibiotic resistance genes.</title>
        <authorList>
            <person name="Diorio-Toth L."/>
        </authorList>
    </citation>
    <scope>NUCLEOTIDE SEQUENCE</scope>
    <source>
        <strain evidence="1">GD04146</strain>
    </source>
</reference>
<dbReference type="AlphaFoldDB" id="A0AB73HTK3"/>